<dbReference type="Pfam" id="PF16979">
    <property type="entry name" value="SIN1_PH"/>
    <property type="match status" value="1"/>
</dbReference>
<evidence type="ECO:0000313" key="3">
    <source>
        <dbReference type="EMBL" id="KPI88685.1"/>
    </source>
</evidence>
<evidence type="ECO:0000256" key="1">
    <source>
        <dbReference type="SAM" id="MobiDB-lite"/>
    </source>
</evidence>
<dbReference type="EMBL" id="LJSK01000043">
    <property type="protein sequence ID" value="KPI88685.1"/>
    <property type="molecule type" value="Genomic_DNA"/>
</dbReference>
<feature type="domain" description="SIN1-type PH" evidence="2">
    <location>
        <begin position="384"/>
        <end position="478"/>
    </location>
</feature>
<dbReference type="InterPro" id="IPR031313">
    <property type="entry name" value="Sin1_PH_dom"/>
</dbReference>
<dbReference type="Gene3D" id="2.30.29.30">
    <property type="entry name" value="Pleckstrin-homology domain (PH domain)/Phosphotyrosine-binding domain (PTB)"/>
    <property type="match status" value="1"/>
</dbReference>
<evidence type="ECO:0000259" key="2">
    <source>
        <dbReference type="Pfam" id="PF16979"/>
    </source>
</evidence>
<reference evidence="3 4" key="1">
    <citation type="journal article" date="2015" name="PLoS Pathog.">
        <title>Leptomonas seymouri: Adaptations to the Dixenous Life Cycle Analyzed by Genome Sequencing, Transcriptome Profiling and Co-infection with Leishmania donovani.</title>
        <authorList>
            <person name="Kraeva N."/>
            <person name="Butenko A."/>
            <person name="Hlavacova J."/>
            <person name="Kostygov A."/>
            <person name="Myskova J."/>
            <person name="Grybchuk D."/>
            <person name="Lestinova T."/>
            <person name="Votypka J."/>
            <person name="Volf P."/>
            <person name="Opperdoes F."/>
            <person name="Flegontov P."/>
            <person name="Lukes J."/>
            <person name="Yurchenko V."/>
        </authorList>
    </citation>
    <scope>NUCLEOTIDE SEQUENCE [LARGE SCALE GENOMIC DNA]</scope>
    <source>
        <strain evidence="3 4">ATCC 30220</strain>
    </source>
</reference>
<dbReference type="AlphaFoldDB" id="A0A0N1I9I2"/>
<protein>
    <recommendedName>
        <fullName evidence="2">SIN1-type PH domain-containing protein</fullName>
    </recommendedName>
</protein>
<comment type="caution">
    <text evidence="3">The sequence shown here is derived from an EMBL/GenBank/DDBJ whole genome shotgun (WGS) entry which is preliminary data.</text>
</comment>
<evidence type="ECO:0000313" key="4">
    <source>
        <dbReference type="Proteomes" id="UP000038009"/>
    </source>
</evidence>
<sequence length="520" mass="58160">MMRWAVDVTGIDVAEDLGREQNKLVYVAPRSVHEPWPAEGEWHPNTTGDNDELGEVWVLTRDEIADALLERAMESESIFRSLNRASTGSLTAQQHHSAGMPGTGGGALAIRGGIKSSQLNSDRLESNSQSMISNDFTLDTPPSREVHVFSTFLNPQGNRTKVTLTMPQATYRGVDVVTAFLQQAVTSNEALSQCFSANPRLYKLFIADEYTGEEEMAAQLDLGAQNFSCYAVTPMPAAKLYLFPQRNGLLNMTRRDINLIVQVRPLDTTASAVQRQCVVPADMLAESLEAAIGSRLPANGIIQGSLRIIYGPLELNINEYFNFGPGCGQPSCPIAERTILSLSRFGVQEVVVNGRAVEEAPMEIVRDMAEDIVIDMSVDEAFSFQQFEVICINKYGARQQRLLCVDGEHLYTMRPNATEAMPKTTERTIKDIEEVRTFHDRPKYMEIVYSKASHFEEDDFECTTTYNCALLNEKIRLIRRELRKRASEEEETKVKNETAMQRLLGGLRSRWFKGNGADYS</sequence>
<feature type="region of interest" description="Disordered" evidence="1">
    <location>
        <begin position="90"/>
        <end position="110"/>
    </location>
</feature>
<dbReference type="OMA" id="MEIAYTK"/>
<dbReference type="InterPro" id="IPR011993">
    <property type="entry name" value="PH-like_dom_sf"/>
</dbReference>
<gene>
    <name evidence="3" type="ORF">ABL78_2223</name>
</gene>
<dbReference type="OrthoDB" id="241990at2759"/>
<dbReference type="Proteomes" id="UP000038009">
    <property type="component" value="Unassembled WGS sequence"/>
</dbReference>
<organism evidence="3 4">
    <name type="scientific">Leptomonas seymouri</name>
    <dbReference type="NCBI Taxonomy" id="5684"/>
    <lineage>
        <taxon>Eukaryota</taxon>
        <taxon>Discoba</taxon>
        <taxon>Euglenozoa</taxon>
        <taxon>Kinetoplastea</taxon>
        <taxon>Metakinetoplastina</taxon>
        <taxon>Trypanosomatida</taxon>
        <taxon>Trypanosomatidae</taxon>
        <taxon>Leishmaniinae</taxon>
        <taxon>Leptomonas</taxon>
    </lineage>
</organism>
<accession>A0A0N1I9I2</accession>
<dbReference type="VEuPathDB" id="TriTrypDB:Lsey_0043_0230"/>
<proteinExistence type="predicted"/>
<name>A0A0N1I9I2_LEPSE</name>
<keyword evidence="4" id="KW-1185">Reference proteome</keyword>